<evidence type="ECO:0000256" key="3">
    <source>
        <dbReference type="ARBA" id="ARBA00022964"/>
    </source>
</evidence>
<dbReference type="GO" id="GO:0051213">
    <property type="term" value="F:dioxygenase activity"/>
    <property type="evidence" value="ECO:0007669"/>
    <property type="project" value="UniProtKB-KW"/>
</dbReference>
<keyword evidence="3 6" id="KW-0223">Dioxygenase</keyword>
<reference evidence="7" key="1">
    <citation type="journal article" date="2019" name="Int. J. Syst. Evol. Microbiol.">
        <title>The Global Catalogue of Microorganisms (GCM) 10K type strain sequencing project: providing services to taxonomists for standard genome sequencing and annotation.</title>
        <authorList>
            <consortium name="The Broad Institute Genomics Platform"/>
            <consortium name="The Broad Institute Genome Sequencing Center for Infectious Disease"/>
            <person name="Wu L."/>
            <person name="Ma J."/>
        </authorList>
    </citation>
    <scope>NUCLEOTIDE SEQUENCE [LARGE SCALE GENOMIC DNA]</scope>
    <source>
        <strain evidence="7">CCUG 55585</strain>
    </source>
</reference>
<dbReference type="Gene3D" id="2.60.120.10">
    <property type="entry name" value="Jelly Rolls"/>
    <property type="match status" value="1"/>
</dbReference>
<protein>
    <submittedName>
        <fullName evidence="6">Cysteine dioxygenase</fullName>
    </submittedName>
</protein>
<dbReference type="SUPFAM" id="SSF51182">
    <property type="entry name" value="RmlC-like cupins"/>
    <property type="match status" value="1"/>
</dbReference>
<sequence length="200" mass="22118">MPMHAPVPDAPLDFHGRQILIDAIDAAVALKDDAATVQALRSALCRMMREQSVRLPDCVLQTVEGHYARRELYVSPEHGYGVIAMTWAPNQGTPIHDHSGLWCVEGVWHGQLEITQYDLGQRDGDRYRFVEVGSLIAGTGSAGSLIPPHEYHVIRNASDTDIAVSLHIYQQTMTRCGIFNDLGDGWHVYACKQLSLDKAA</sequence>
<evidence type="ECO:0000313" key="7">
    <source>
        <dbReference type="Proteomes" id="UP001597110"/>
    </source>
</evidence>
<dbReference type="RefSeq" id="WP_386826545.1">
    <property type="nucleotide sequence ID" value="NZ_JBHTIF010000007.1"/>
</dbReference>
<organism evidence="6 7">
    <name type="scientific">Lysobacter brunescens</name>
    <dbReference type="NCBI Taxonomy" id="262323"/>
    <lineage>
        <taxon>Bacteria</taxon>
        <taxon>Pseudomonadati</taxon>
        <taxon>Pseudomonadota</taxon>
        <taxon>Gammaproteobacteria</taxon>
        <taxon>Lysobacterales</taxon>
        <taxon>Lysobacteraceae</taxon>
        <taxon>Lysobacter</taxon>
    </lineage>
</organism>
<comment type="caution">
    <text evidence="6">The sequence shown here is derived from an EMBL/GenBank/DDBJ whole genome shotgun (WGS) entry which is preliminary data.</text>
</comment>
<keyword evidence="7" id="KW-1185">Reference proteome</keyword>
<dbReference type="InterPro" id="IPR014710">
    <property type="entry name" value="RmlC-like_jellyroll"/>
</dbReference>
<dbReference type="CDD" id="cd10548">
    <property type="entry name" value="cupin_CDO"/>
    <property type="match status" value="1"/>
</dbReference>
<evidence type="ECO:0000256" key="1">
    <source>
        <dbReference type="ARBA" id="ARBA00006622"/>
    </source>
</evidence>
<keyword evidence="4" id="KW-0560">Oxidoreductase</keyword>
<dbReference type="PANTHER" id="PTHR12918:SF1">
    <property type="entry name" value="CYSTEINE DIOXYGENASE TYPE 1"/>
    <property type="match status" value="1"/>
</dbReference>
<dbReference type="PANTHER" id="PTHR12918">
    <property type="entry name" value="CYSTEINE DIOXYGENASE"/>
    <property type="match status" value="1"/>
</dbReference>
<accession>A0ABW2YL95</accession>
<dbReference type="Pfam" id="PF05995">
    <property type="entry name" value="CDO_I"/>
    <property type="match status" value="1"/>
</dbReference>
<dbReference type="InterPro" id="IPR010300">
    <property type="entry name" value="CDO_1"/>
</dbReference>
<name>A0ABW2YL95_9GAMM</name>
<dbReference type="Proteomes" id="UP001597110">
    <property type="component" value="Unassembled WGS sequence"/>
</dbReference>
<dbReference type="EMBL" id="JBHTIF010000007">
    <property type="protein sequence ID" value="MFD0727673.1"/>
    <property type="molecule type" value="Genomic_DNA"/>
</dbReference>
<evidence type="ECO:0000313" key="6">
    <source>
        <dbReference type="EMBL" id="MFD0727673.1"/>
    </source>
</evidence>
<evidence type="ECO:0000256" key="2">
    <source>
        <dbReference type="ARBA" id="ARBA00022723"/>
    </source>
</evidence>
<dbReference type="InterPro" id="IPR011051">
    <property type="entry name" value="RmlC_Cupin_sf"/>
</dbReference>
<evidence type="ECO:0000256" key="5">
    <source>
        <dbReference type="ARBA" id="ARBA00023004"/>
    </source>
</evidence>
<comment type="similarity">
    <text evidence="1">Belongs to the cysteine dioxygenase family.</text>
</comment>
<gene>
    <name evidence="6" type="ORF">ACFQ0E_18935</name>
</gene>
<proteinExistence type="inferred from homology"/>
<evidence type="ECO:0000256" key="4">
    <source>
        <dbReference type="ARBA" id="ARBA00023002"/>
    </source>
</evidence>
<keyword evidence="5" id="KW-0408">Iron</keyword>
<keyword evidence="2" id="KW-0479">Metal-binding</keyword>